<reference evidence="2 3" key="1">
    <citation type="submission" date="2019-03" db="EMBL/GenBank/DDBJ databases">
        <title>Single cell metagenomics reveals metabolic interactions within the superorganism composed of flagellate Streblomastix strix and complex community of Bacteroidetes bacteria on its surface.</title>
        <authorList>
            <person name="Treitli S.C."/>
            <person name="Kolisko M."/>
            <person name="Husnik F."/>
            <person name="Keeling P."/>
            <person name="Hampl V."/>
        </authorList>
    </citation>
    <scope>NUCLEOTIDE SEQUENCE [LARGE SCALE GENOMIC DNA]</scope>
    <source>
        <strain evidence="2">ST1C</strain>
    </source>
</reference>
<gene>
    <name evidence="2" type="ORF">EZS28_000077</name>
</gene>
<protein>
    <submittedName>
        <fullName evidence="2">Uncharacterized protein</fullName>
    </submittedName>
</protein>
<comment type="caution">
    <text evidence="2">The sequence shown here is derived from an EMBL/GenBank/DDBJ whole genome shotgun (WGS) entry which is preliminary data.</text>
</comment>
<evidence type="ECO:0000313" key="2">
    <source>
        <dbReference type="EMBL" id="KAA6404390.1"/>
    </source>
</evidence>
<dbReference type="AlphaFoldDB" id="A0A5J4XB84"/>
<dbReference type="OrthoDB" id="415023at2759"/>
<organism evidence="2 3">
    <name type="scientific">Streblomastix strix</name>
    <dbReference type="NCBI Taxonomy" id="222440"/>
    <lineage>
        <taxon>Eukaryota</taxon>
        <taxon>Metamonada</taxon>
        <taxon>Preaxostyla</taxon>
        <taxon>Oxymonadida</taxon>
        <taxon>Streblomastigidae</taxon>
        <taxon>Streblomastix</taxon>
    </lineage>
</organism>
<feature type="region of interest" description="Disordered" evidence="1">
    <location>
        <begin position="1"/>
        <end position="20"/>
    </location>
</feature>
<accession>A0A5J4XB84</accession>
<dbReference type="EMBL" id="SNRW01000005">
    <property type="protein sequence ID" value="KAA6404390.1"/>
    <property type="molecule type" value="Genomic_DNA"/>
</dbReference>
<evidence type="ECO:0000313" key="3">
    <source>
        <dbReference type="Proteomes" id="UP000324800"/>
    </source>
</evidence>
<evidence type="ECO:0000256" key="1">
    <source>
        <dbReference type="SAM" id="MobiDB-lite"/>
    </source>
</evidence>
<dbReference type="Proteomes" id="UP000324800">
    <property type="component" value="Unassembled WGS sequence"/>
</dbReference>
<sequence length="355" mass="41711">MWTNQLSFEEQKKSRTNTRQMKWVGSSEDINGDKFPEYVVRDHRGFIQSADGLRITVPIKRQRVIKYFSENRTKEERQEKNYKQLQEEENPADGNRLFIKNYLSSFLKERDYTIAQVCSVIGGRIWKGVIVQQLLLHYNKSYQGQSFDEDDATSDNLMMRLIQVGCVGFWNSDLGEIHDVTNEEGVTKFSVPTEQAIKEAKLRREEKELKNSSSMNRVRQKQEKEKIINLMRGIYQKMQDYYHMISKMIQIIILILQSQLQRLRIEIGNNQSSSAACRTIHPVFDEQESFEAYVERMKVDGELDEGRLFHSFAQLNNTKIENYVPNQLLFSEDDLHPRTIRLGYVGLSHYISTRI</sequence>
<name>A0A5J4XB84_9EUKA</name>
<proteinExistence type="predicted"/>